<proteinExistence type="predicted"/>
<protein>
    <submittedName>
        <fullName evidence="1">Uncharacterized protein</fullName>
    </submittedName>
</protein>
<evidence type="ECO:0000313" key="1">
    <source>
        <dbReference type="EMBL" id="MBB5184863.1"/>
    </source>
</evidence>
<name>A0A7W8D2R0_9FIRM</name>
<accession>A0A7W8D2R0</accession>
<dbReference type="AlphaFoldDB" id="A0A7W8D2R0"/>
<dbReference type="EMBL" id="JACHHD010000007">
    <property type="protein sequence ID" value="MBB5184863.1"/>
    <property type="molecule type" value="Genomic_DNA"/>
</dbReference>
<comment type="caution">
    <text evidence="1">The sequence shown here is derived from an EMBL/GenBank/DDBJ whole genome shotgun (WGS) entry which is preliminary data.</text>
</comment>
<evidence type="ECO:0000313" key="2">
    <source>
        <dbReference type="Proteomes" id="UP000521313"/>
    </source>
</evidence>
<dbReference type="Proteomes" id="UP000521313">
    <property type="component" value="Unassembled WGS sequence"/>
</dbReference>
<dbReference type="RefSeq" id="WP_183375215.1">
    <property type="nucleotide sequence ID" value="NZ_JACHHD010000007.1"/>
</dbReference>
<sequence length="70" mass="8063">MFDFLHRLFQQNIEQEQQTNELESLNRFTENCANEAMHQAENAASFAEDSLNNFFDNNMFGGGFGDTGMF</sequence>
<reference evidence="1 2" key="1">
    <citation type="submission" date="2020-08" db="EMBL/GenBank/DDBJ databases">
        <title>Genomic Encyclopedia of Type Strains, Phase IV (KMG-IV): sequencing the most valuable type-strain genomes for metagenomic binning, comparative biology and taxonomic classification.</title>
        <authorList>
            <person name="Goeker M."/>
        </authorList>
    </citation>
    <scope>NUCLEOTIDE SEQUENCE [LARGE SCALE GENOMIC DNA]</scope>
    <source>
        <strain evidence="1 2">DSM 26963</strain>
    </source>
</reference>
<organism evidence="1 2">
    <name type="scientific">Faecalicoccus acidiformans</name>
    <dbReference type="NCBI Taxonomy" id="915173"/>
    <lineage>
        <taxon>Bacteria</taxon>
        <taxon>Bacillati</taxon>
        <taxon>Bacillota</taxon>
        <taxon>Erysipelotrichia</taxon>
        <taxon>Erysipelotrichales</taxon>
        <taxon>Erysipelotrichaceae</taxon>
        <taxon>Faecalicoccus</taxon>
    </lineage>
</organism>
<gene>
    <name evidence="1" type="ORF">HNQ43_000909</name>
</gene>